<evidence type="ECO:0000313" key="2">
    <source>
        <dbReference type="EMBL" id="MBC5634225.1"/>
    </source>
</evidence>
<name>A0ABR7DS21_9BACT</name>
<dbReference type="Gene3D" id="3.40.50.300">
    <property type="entry name" value="P-loop containing nucleotide triphosphate hydrolases"/>
    <property type="match status" value="2"/>
</dbReference>
<reference evidence="2 3" key="1">
    <citation type="submission" date="2020-08" db="EMBL/GenBank/DDBJ databases">
        <title>Genome public.</title>
        <authorList>
            <person name="Liu C."/>
            <person name="Sun Q."/>
        </authorList>
    </citation>
    <scope>NUCLEOTIDE SEQUENCE [LARGE SCALE GENOMIC DNA]</scope>
    <source>
        <strain evidence="2 3">NSJ-79</strain>
    </source>
</reference>
<dbReference type="EMBL" id="JACOOJ010000033">
    <property type="protein sequence ID" value="MBC5634225.1"/>
    <property type="molecule type" value="Genomic_DNA"/>
</dbReference>
<dbReference type="GO" id="GO:0004386">
    <property type="term" value="F:helicase activity"/>
    <property type="evidence" value="ECO:0007669"/>
    <property type="project" value="UniProtKB-KW"/>
</dbReference>
<dbReference type="Proteomes" id="UP000651475">
    <property type="component" value="Unassembled WGS sequence"/>
</dbReference>
<dbReference type="RefSeq" id="WP_186930843.1">
    <property type="nucleotide sequence ID" value="NZ_JACOOJ010000033.1"/>
</dbReference>
<protein>
    <submittedName>
        <fullName evidence="2">DEAD/DEAH box helicase family protein</fullName>
    </submittedName>
</protein>
<keyword evidence="2" id="KW-0347">Helicase</keyword>
<keyword evidence="2" id="KW-0378">Hydrolase</keyword>
<proteinExistence type="predicted"/>
<dbReference type="SUPFAM" id="SSF52540">
    <property type="entry name" value="P-loop containing nucleoside triphosphate hydrolases"/>
    <property type="match status" value="2"/>
</dbReference>
<organism evidence="2 3">
    <name type="scientific">Parabacteroides hominis</name>
    <dbReference type="NCBI Taxonomy" id="2763057"/>
    <lineage>
        <taxon>Bacteria</taxon>
        <taxon>Pseudomonadati</taxon>
        <taxon>Bacteroidota</taxon>
        <taxon>Bacteroidia</taxon>
        <taxon>Bacteroidales</taxon>
        <taxon>Tannerellaceae</taxon>
        <taxon>Parabacteroides</taxon>
    </lineage>
</organism>
<dbReference type="InterPro" id="IPR027417">
    <property type="entry name" value="P-loop_NTPase"/>
</dbReference>
<accession>A0ABR7DS21</accession>
<evidence type="ECO:0000313" key="3">
    <source>
        <dbReference type="Proteomes" id="UP000651475"/>
    </source>
</evidence>
<keyword evidence="2" id="KW-0067">ATP-binding</keyword>
<evidence type="ECO:0000259" key="1">
    <source>
        <dbReference type="Pfam" id="PF04851"/>
    </source>
</evidence>
<gene>
    <name evidence="2" type="ORF">H8S65_15875</name>
</gene>
<sequence>MKNLEYQQKAVSELIDKTIRLLNLGEQRNKLVFEATTGAGKTVMACQMLAGLMDELRNRGGSRYQEVAFIWFAPRKLHLQSYKKLKGAFEETRTLRPMMFDEIDQNEGIRPGEILFVNWESVNKENNVMVREGDSSLSLYEITDKTKEEFGLPIVAIIDEEHMFWSKTADKSAAVLDRINPTVEIRISATPKTSNPKEKVTVYRQDVIAAEMIKKEVVLNPEIELNFSDELELNANLIKAALAKRNMIAEAYKEVGANINPLLLIQLPNDTKETMTADDTAVAEQVKKHLEVICGITTDNHRLAVWLANEKENLTDLEKPDNLTEVLLFKEAIALGWDCPRAAVLLIFRKLQSDQFTIQTVGRIMRMPEQKHYQKEVLNSGYVFTDIAKDKIQIVTADARYILNNTITAHRWENLNNVNLPSSYTERPNVERNYLGPDFRKVLFEEARRFWDFIQGNLLFSLEELAQLDNEDNSKPLPDSEDLQINENRRKVSNSLRLDVKNINIEIPQDVHFQNEEQTLEAETIKYARKATEIDRVFMAYIATKGHQFENKGRTDKIASYLLEILADLFGIYGTDAQKVVLYHLNRPKFDRIIDSALERYARIRDKARKESAAKRVFKKYGWEVPEERTYDNETSHIEDFDNHALLPFVQLNQASNPERDFVIYLEQNSQYIDWWYKNGDKGKQHYAIEYNAGDELAKSLFYVDFVIRMKNGHIYLFDTKSIGSDVFAPDKHNALLQYIKENTTETQPLYGGVILQKGGNWLFSPLPIENTTDTLNWNCFYPQNA</sequence>
<dbReference type="InterPro" id="IPR006935">
    <property type="entry name" value="Helicase/UvrB_N"/>
</dbReference>
<dbReference type="Pfam" id="PF04851">
    <property type="entry name" value="ResIII"/>
    <property type="match status" value="1"/>
</dbReference>
<feature type="domain" description="Helicase/UvrB N-terminal" evidence="1">
    <location>
        <begin position="4"/>
        <end position="192"/>
    </location>
</feature>
<keyword evidence="3" id="KW-1185">Reference proteome</keyword>
<keyword evidence="2" id="KW-0547">Nucleotide-binding</keyword>
<comment type="caution">
    <text evidence="2">The sequence shown here is derived from an EMBL/GenBank/DDBJ whole genome shotgun (WGS) entry which is preliminary data.</text>
</comment>